<name>A0AAW2EKV5_9HYME</name>
<feature type="signal peptide" evidence="4">
    <location>
        <begin position="1"/>
        <end position="18"/>
    </location>
</feature>
<feature type="domain" description="Ig-like" evidence="5">
    <location>
        <begin position="33"/>
        <end position="125"/>
    </location>
</feature>
<accession>A0AAW2EKV5</accession>
<proteinExistence type="predicted"/>
<evidence type="ECO:0000256" key="2">
    <source>
        <dbReference type="ARBA" id="ARBA00022989"/>
    </source>
</evidence>
<dbReference type="Pfam" id="PF07686">
    <property type="entry name" value="V-set"/>
    <property type="match status" value="1"/>
</dbReference>
<dbReference type="PANTHER" id="PTHR21261">
    <property type="entry name" value="BEAT PROTEIN"/>
    <property type="match status" value="1"/>
</dbReference>
<dbReference type="PROSITE" id="PS50835">
    <property type="entry name" value="IG_LIKE"/>
    <property type="match status" value="2"/>
</dbReference>
<dbReference type="InterPro" id="IPR036179">
    <property type="entry name" value="Ig-like_dom_sf"/>
</dbReference>
<dbReference type="FunFam" id="2.60.40.10:FF:000437">
    <property type="entry name" value="Beat-IIIc, isoform A"/>
    <property type="match status" value="1"/>
</dbReference>
<evidence type="ECO:0000256" key="1">
    <source>
        <dbReference type="ARBA" id="ARBA00022692"/>
    </source>
</evidence>
<keyword evidence="2" id="KW-0472">Membrane</keyword>
<dbReference type="InterPro" id="IPR007110">
    <property type="entry name" value="Ig-like_dom"/>
</dbReference>
<dbReference type="EMBL" id="JADYXP020000022">
    <property type="protein sequence ID" value="KAL0102472.1"/>
    <property type="molecule type" value="Genomic_DNA"/>
</dbReference>
<keyword evidence="7" id="KW-1185">Reference proteome</keyword>
<feature type="chain" id="PRO_5043565153" description="Ig-like domain-containing protein" evidence="4">
    <location>
        <begin position="19"/>
        <end position="261"/>
    </location>
</feature>
<keyword evidence="4" id="KW-0732">Signal</keyword>
<keyword evidence="2" id="KW-1133">Transmembrane helix</keyword>
<evidence type="ECO:0000259" key="5">
    <source>
        <dbReference type="PROSITE" id="PS50835"/>
    </source>
</evidence>
<evidence type="ECO:0000256" key="4">
    <source>
        <dbReference type="SAM" id="SignalP"/>
    </source>
</evidence>
<organism evidence="6 7">
    <name type="scientific">Cardiocondyla obscurior</name>
    <dbReference type="NCBI Taxonomy" id="286306"/>
    <lineage>
        <taxon>Eukaryota</taxon>
        <taxon>Metazoa</taxon>
        <taxon>Ecdysozoa</taxon>
        <taxon>Arthropoda</taxon>
        <taxon>Hexapoda</taxon>
        <taxon>Insecta</taxon>
        <taxon>Pterygota</taxon>
        <taxon>Neoptera</taxon>
        <taxon>Endopterygota</taxon>
        <taxon>Hymenoptera</taxon>
        <taxon>Apocrita</taxon>
        <taxon>Aculeata</taxon>
        <taxon>Formicoidea</taxon>
        <taxon>Formicidae</taxon>
        <taxon>Myrmicinae</taxon>
        <taxon>Cardiocondyla</taxon>
    </lineage>
</organism>
<dbReference type="InterPro" id="IPR013106">
    <property type="entry name" value="Ig_V-set"/>
</dbReference>
<reference evidence="6 7" key="1">
    <citation type="submission" date="2023-03" db="EMBL/GenBank/DDBJ databases">
        <title>High recombination rates correlate with genetic variation in Cardiocondyla obscurior ants.</title>
        <authorList>
            <person name="Errbii M."/>
        </authorList>
    </citation>
    <scope>NUCLEOTIDE SEQUENCE [LARGE SCALE GENOMIC DNA]</scope>
    <source>
        <strain evidence="6">Alpha-2009</strain>
        <tissue evidence="6">Whole body</tissue>
    </source>
</reference>
<evidence type="ECO:0000313" key="6">
    <source>
        <dbReference type="EMBL" id="KAL0102472.1"/>
    </source>
</evidence>
<gene>
    <name evidence="6" type="ORF">PUN28_018029</name>
</gene>
<dbReference type="Pfam" id="PF08205">
    <property type="entry name" value="C2-set_2"/>
    <property type="match status" value="1"/>
</dbReference>
<keyword evidence="1" id="KW-0812">Transmembrane</keyword>
<protein>
    <recommendedName>
        <fullName evidence="5">Ig-like domain-containing protein</fullName>
    </recommendedName>
</protein>
<dbReference type="SUPFAM" id="SSF48726">
    <property type="entry name" value="Immunoglobulin"/>
    <property type="match status" value="2"/>
</dbReference>
<keyword evidence="3" id="KW-1015">Disulfide bond</keyword>
<dbReference type="InterPro" id="IPR013783">
    <property type="entry name" value="Ig-like_fold"/>
</dbReference>
<evidence type="ECO:0000256" key="3">
    <source>
        <dbReference type="ARBA" id="ARBA00023157"/>
    </source>
</evidence>
<dbReference type="Gene3D" id="2.60.40.10">
    <property type="entry name" value="Immunoglobulins"/>
    <property type="match status" value="2"/>
</dbReference>
<dbReference type="AlphaFoldDB" id="A0AAW2EKV5"/>
<comment type="caution">
    <text evidence="6">The sequence shown here is derived from an EMBL/GenBank/DDBJ whole genome shotgun (WGS) entry which is preliminary data.</text>
</comment>
<dbReference type="InterPro" id="IPR013162">
    <property type="entry name" value="CD80_C2-set"/>
</dbReference>
<sequence>MDFMLLLLVMLLRQEVAALKLLHINVPAYTLRGKSALLECRYDREKDSLYGITWYKDHEVFYKYVLRDKNPHIYDVNGVKVDRARSDDHTVMLQDANLHASGVYKCEVNGEGPSFNTVSAEARMEVIALPQERPTITGEEKVYASGDVLALNCTSGRSHPAAKLRWFVNGQQVKPDTEQQYEVHGLYLTISSLLLELEPGHLASDKINVRCEATVRSTHELREPFVDVRDTEVFVQGLATLTAPSLCLLMGLVLQRFLLPM</sequence>
<dbReference type="PANTHER" id="PTHR21261:SF15">
    <property type="entry name" value="BEATEN PATH IIIA, ISOFORM D-RELATED"/>
    <property type="match status" value="1"/>
</dbReference>
<feature type="domain" description="Ig-like" evidence="5">
    <location>
        <begin position="130"/>
        <end position="222"/>
    </location>
</feature>
<evidence type="ECO:0000313" key="7">
    <source>
        <dbReference type="Proteomes" id="UP001430953"/>
    </source>
</evidence>
<dbReference type="Proteomes" id="UP001430953">
    <property type="component" value="Unassembled WGS sequence"/>
</dbReference>